<organism evidence="1 2">
    <name type="scientific">Bacillus cereus</name>
    <dbReference type="NCBI Taxonomy" id="1396"/>
    <lineage>
        <taxon>Bacteria</taxon>
        <taxon>Bacillati</taxon>
        <taxon>Bacillota</taxon>
        <taxon>Bacilli</taxon>
        <taxon>Bacillales</taxon>
        <taxon>Bacillaceae</taxon>
        <taxon>Bacillus</taxon>
        <taxon>Bacillus cereus group</taxon>
    </lineage>
</organism>
<evidence type="ECO:0000313" key="1">
    <source>
        <dbReference type="EMBL" id="PFS05026.1"/>
    </source>
</evidence>
<name>A0AA44QDN0_BACCE</name>
<dbReference type="EMBL" id="NVBO01000035">
    <property type="protein sequence ID" value="PFS05026.1"/>
    <property type="molecule type" value="Genomic_DNA"/>
</dbReference>
<evidence type="ECO:0000313" key="2">
    <source>
        <dbReference type="Proteomes" id="UP000226357"/>
    </source>
</evidence>
<reference evidence="1 2" key="1">
    <citation type="submission" date="2017-09" db="EMBL/GenBank/DDBJ databases">
        <title>Large-scale bioinformatics analysis of Bacillus genomes uncovers conserved roles of natural products in bacterial physiology.</title>
        <authorList>
            <consortium name="Agbiome Team Llc"/>
            <person name="Bleich R.M."/>
            <person name="Grubbs K.J."/>
            <person name="Santa Maria K.C."/>
            <person name="Allen S.E."/>
            <person name="Farag S."/>
            <person name="Shank E.A."/>
            <person name="Bowers A."/>
        </authorList>
    </citation>
    <scope>NUCLEOTIDE SEQUENCE [LARGE SCALE GENOMIC DNA]</scope>
    <source>
        <strain evidence="1 2">AFS067272</strain>
    </source>
</reference>
<accession>A0AA44QDN0</accession>
<proteinExistence type="predicted"/>
<sequence>MGYSYKEFLENLNMGREIHFIYKSEAYYISSWGFWKFGDESSEIIVGNEEDILTKVKIDGKSIKEIWNLIEIDHIF</sequence>
<dbReference type="RefSeq" id="WP_098523397.1">
    <property type="nucleotide sequence ID" value="NZ_NUYJ01000086.1"/>
</dbReference>
<dbReference type="AlphaFoldDB" id="A0AA44QDN0"/>
<dbReference type="Proteomes" id="UP000226357">
    <property type="component" value="Unassembled WGS sequence"/>
</dbReference>
<comment type="caution">
    <text evidence="1">The sequence shown here is derived from an EMBL/GenBank/DDBJ whole genome shotgun (WGS) entry which is preliminary data.</text>
</comment>
<protein>
    <submittedName>
        <fullName evidence="1">Uncharacterized protein</fullName>
    </submittedName>
</protein>
<gene>
    <name evidence="1" type="ORF">COK38_05705</name>
</gene>